<feature type="domain" description="N-acetyltransferase" evidence="3">
    <location>
        <begin position="2"/>
        <end position="158"/>
    </location>
</feature>
<gene>
    <name evidence="4" type="ORF">GCM10022256_23350</name>
</gene>
<dbReference type="InterPro" id="IPR000182">
    <property type="entry name" value="GNAT_dom"/>
</dbReference>
<dbReference type="Gene3D" id="3.40.630.30">
    <property type="match status" value="1"/>
</dbReference>
<protein>
    <recommendedName>
        <fullName evidence="3">N-acetyltransferase domain-containing protein</fullName>
    </recommendedName>
</protein>
<dbReference type="Pfam" id="PF00583">
    <property type="entry name" value="Acetyltransf_1"/>
    <property type="match status" value="1"/>
</dbReference>
<accession>A0ABP8E3C4</accession>
<dbReference type="PROSITE" id="PS51186">
    <property type="entry name" value="GNAT"/>
    <property type="match status" value="1"/>
</dbReference>
<name>A0ABP8E3C4_9MICO</name>
<organism evidence="4 5">
    <name type="scientific">Frondihabitans peucedani</name>
    <dbReference type="NCBI Taxonomy" id="598626"/>
    <lineage>
        <taxon>Bacteria</taxon>
        <taxon>Bacillati</taxon>
        <taxon>Actinomycetota</taxon>
        <taxon>Actinomycetes</taxon>
        <taxon>Micrococcales</taxon>
        <taxon>Microbacteriaceae</taxon>
        <taxon>Frondihabitans</taxon>
    </lineage>
</organism>
<keyword evidence="2" id="KW-0012">Acyltransferase</keyword>
<comment type="caution">
    <text evidence="4">The sequence shown here is derived from an EMBL/GenBank/DDBJ whole genome shotgun (WGS) entry which is preliminary data.</text>
</comment>
<keyword evidence="1" id="KW-0808">Transferase</keyword>
<dbReference type="PANTHER" id="PTHR43877">
    <property type="entry name" value="AMINOALKYLPHOSPHONATE N-ACETYLTRANSFERASE-RELATED-RELATED"/>
    <property type="match status" value="1"/>
</dbReference>
<keyword evidence="5" id="KW-1185">Reference proteome</keyword>
<proteinExistence type="predicted"/>
<dbReference type="SUPFAM" id="SSF55729">
    <property type="entry name" value="Acyl-CoA N-acyltransferases (Nat)"/>
    <property type="match status" value="1"/>
</dbReference>
<evidence type="ECO:0000256" key="1">
    <source>
        <dbReference type="ARBA" id="ARBA00022679"/>
    </source>
</evidence>
<dbReference type="CDD" id="cd04301">
    <property type="entry name" value="NAT_SF"/>
    <property type="match status" value="1"/>
</dbReference>
<dbReference type="Proteomes" id="UP001501594">
    <property type="component" value="Unassembled WGS sequence"/>
</dbReference>
<evidence type="ECO:0000313" key="4">
    <source>
        <dbReference type="EMBL" id="GAA4266723.1"/>
    </source>
</evidence>
<reference evidence="5" key="1">
    <citation type="journal article" date="2019" name="Int. J. Syst. Evol. Microbiol.">
        <title>The Global Catalogue of Microorganisms (GCM) 10K type strain sequencing project: providing services to taxonomists for standard genome sequencing and annotation.</title>
        <authorList>
            <consortium name="The Broad Institute Genomics Platform"/>
            <consortium name="The Broad Institute Genome Sequencing Center for Infectious Disease"/>
            <person name="Wu L."/>
            <person name="Ma J."/>
        </authorList>
    </citation>
    <scope>NUCLEOTIDE SEQUENCE [LARGE SCALE GENOMIC DNA]</scope>
    <source>
        <strain evidence="5">JCM 17442</strain>
    </source>
</reference>
<dbReference type="InterPro" id="IPR016181">
    <property type="entry name" value="Acyl_CoA_acyltransferase"/>
</dbReference>
<dbReference type="EMBL" id="BAABAU010000003">
    <property type="protein sequence ID" value="GAA4266723.1"/>
    <property type="molecule type" value="Genomic_DNA"/>
</dbReference>
<dbReference type="PANTHER" id="PTHR43877:SF2">
    <property type="entry name" value="AMINOALKYLPHOSPHONATE N-ACETYLTRANSFERASE-RELATED"/>
    <property type="match status" value="1"/>
</dbReference>
<evidence type="ECO:0000259" key="3">
    <source>
        <dbReference type="PROSITE" id="PS51186"/>
    </source>
</evidence>
<evidence type="ECO:0000313" key="5">
    <source>
        <dbReference type="Proteomes" id="UP001501594"/>
    </source>
</evidence>
<evidence type="ECO:0000256" key="2">
    <source>
        <dbReference type="ARBA" id="ARBA00023315"/>
    </source>
</evidence>
<sequence length="167" mass="18058">MVHYREVPVDEPEAHALLEAYFTERIATFPDPAGYTTTFPDSAAFVPPRGVFVVVDLDDREAVACGGIRRIDAGSSGEVRYEVKHLFVSPDGRGHGLGKALLAELERRAARFGATEAVLDTNDSLTAAGGLYRSTGYSSIEPYNDNPNATHWYAKRLSAVDAPDISG</sequence>
<dbReference type="InterPro" id="IPR050832">
    <property type="entry name" value="Bact_Acetyltransf"/>
</dbReference>